<dbReference type="InterPro" id="IPR052730">
    <property type="entry name" value="Sugar_ABC_transporter"/>
</dbReference>
<keyword evidence="5" id="KW-0813">Transport</keyword>
<feature type="transmembrane region" description="Helical" evidence="5">
    <location>
        <begin position="93"/>
        <end position="116"/>
    </location>
</feature>
<feature type="transmembrane region" description="Helical" evidence="5">
    <location>
        <begin position="221"/>
        <end position="243"/>
    </location>
</feature>
<evidence type="ECO:0000256" key="2">
    <source>
        <dbReference type="ARBA" id="ARBA00022692"/>
    </source>
</evidence>
<comment type="similarity">
    <text evidence="5">Belongs to the binding-protein-dependent transport system permease family.</text>
</comment>
<dbReference type="EMBL" id="QPJK01000002">
    <property type="protein sequence ID" value="RCW74498.1"/>
    <property type="molecule type" value="Genomic_DNA"/>
</dbReference>
<protein>
    <submittedName>
        <fullName evidence="7">Carbohydrate ABC transporter membrane protein 1 (CUT1 family)</fullName>
    </submittedName>
</protein>
<evidence type="ECO:0000313" key="7">
    <source>
        <dbReference type="EMBL" id="RCW74498.1"/>
    </source>
</evidence>
<accession>A0A368Y599</accession>
<keyword evidence="8" id="KW-1185">Reference proteome</keyword>
<evidence type="ECO:0000256" key="1">
    <source>
        <dbReference type="ARBA" id="ARBA00004651"/>
    </source>
</evidence>
<dbReference type="AlphaFoldDB" id="A0A368Y599"/>
<dbReference type="InterPro" id="IPR035906">
    <property type="entry name" value="MetI-like_sf"/>
</dbReference>
<comment type="subcellular location">
    <subcellularLocation>
        <location evidence="1 5">Cell membrane</location>
        <topology evidence="1 5">Multi-pass membrane protein</topology>
    </subcellularLocation>
</comment>
<dbReference type="InterPro" id="IPR000515">
    <property type="entry name" value="MetI-like"/>
</dbReference>
<dbReference type="PANTHER" id="PTHR43759:SF1">
    <property type="entry name" value="GLUCOSE IMPORT SYSTEM PERMEASE PROTEIN GLCT"/>
    <property type="match status" value="1"/>
</dbReference>
<evidence type="ECO:0000256" key="5">
    <source>
        <dbReference type="RuleBase" id="RU363032"/>
    </source>
</evidence>
<gene>
    <name evidence="7" type="ORF">DES41_102821</name>
</gene>
<keyword evidence="2 5" id="KW-0812">Transmembrane</keyword>
<dbReference type="SUPFAM" id="SSF161098">
    <property type="entry name" value="MetI-like"/>
    <property type="match status" value="1"/>
</dbReference>
<dbReference type="CDD" id="cd06261">
    <property type="entry name" value="TM_PBP2"/>
    <property type="match status" value="1"/>
</dbReference>
<feature type="domain" description="ABC transmembrane type-1" evidence="6">
    <location>
        <begin position="87"/>
        <end position="305"/>
    </location>
</feature>
<name>A0A368Y599_9BURK</name>
<dbReference type="Gene3D" id="1.10.3720.10">
    <property type="entry name" value="MetI-like"/>
    <property type="match status" value="1"/>
</dbReference>
<keyword evidence="3 5" id="KW-1133">Transmembrane helix</keyword>
<organism evidence="7 8">
    <name type="scientific">Pseudorhodoferax soli</name>
    <dbReference type="NCBI Taxonomy" id="545864"/>
    <lineage>
        <taxon>Bacteria</taxon>
        <taxon>Pseudomonadati</taxon>
        <taxon>Pseudomonadota</taxon>
        <taxon>Betaproteobacteria</taxon>
        <taxon>Burkholderiales</taxon>
        <taxon>Comamonadaceae</taxon>
    </lineage>
</organism>
<dbReference type="RefSeq" id="WP_211332944.1">
    <property type="nucleotide sequence ID" value="NZ_QPJK01000002.1"/>
</dbReference>
<dbReference type="GO" id="GO:0005886">
    <property type="term" value="C:plasma membrane"/>
    <property type="evidence" value="ECO:0007669"/>
    <property type="project" value="UniProtKB-SubCell"/>
</dbReference>
<proteinExistence type="inferred from homology"/>
<dbReference type="GO" id="GO:0055085">
    <property type="term" value="P:transmembrane transport"/>
    <property type="evidence" value="ECO:0007669"/>
    <property type="project" value="InterPro"/>
</dbReference>
<comment type="caution">
    <text evidence="7">The sequence shown here is derived from an EMBL/GenBank/DDBJ whole genome shotgun (WGS) entry which is preliminary data.</text>
</comment>
<evidence type="ECO:0000256" key="4">
    <source>
        <dbReference type="ARBA" id="ARBA00023136"/>
    </source>
</evidence>
<feature type="transmembrane region" description="Helical" evidence="5">
    <location>
        <begin position="287"/>
        <end position="306"/>
    </location>
</feature>
<feature type="transmembrane region" description="Helical" evidence="5">
    <location>
        <begin position="136"/>
        <end position="158"/>
    </location>
</feature>
<evidence type="ECO:0000259" key="6">
    <source>
        <dbReference type="PROSITE" id="PS50928"/>
    </source>
</evidence>
<dbReference type="PROSITE" id="PS50928">
    <property type="entry name" value="ABC_TM1"/>
    <property type="match status" value="1"/>
</dbReference>
<evidence type="ECO:0000313" key="8">
    <source>
        <dbReference type="Proteomes" id="UP000252884"/>
    </source>
</evidence>
<sequence length="316" mass="34701">MSAIPPAVGTLPAAPPAAAGRSYRRRFSDGAAYPYALVAPALLVLVIVSLVPFCYAVYLSLHAVEYGQVGDWNGFDNFTRLLGNDRFWNSLKVAAIFMAIAVPLEFVLGLGGALVLNQKIWGRSVWLPLLFIPSMMAPIVVGLLWKIMLAGSWGLLSYNVIERFGWLQGASVFSSVDHALIALALVDVWQWTPFMMLAFFAGRQALPESPYRAAAVDGANAFQTFFHLTLPLMTPLLVVIGMLRFIDAFKIFDSIFILTSGGPGVSTESPSVLAYKMTFEQWRIGESAALAVLVWLSFFVVCNIFYQVAKKKLKAF</sequence>
<keyword evidence="4 5" id="KW-0472">Membrane</keyword>
<evidence type="ECO:0000256" key="3">
    <source>
        <dbReference type="ARBA" id="ARBA00022989"/>
    </source>
</evidence>
<dbReference type="Pfam" id="PF00528">
    <property type="entry name" value="BPD_transp_1"/>
    <property type="match status" value="1"/>
</dbReference>
<reference evidence="7 8" key="1">
    <citation type="submission" date="2018-07" db="EMBL/GenBank/DDBJ databases">
        <title>Genomic Encyclopedia of Type Strains, Phase IV (KMG-IV): sequencing the most valuable type-strain genomes for metagenomic binning, comparative biology and taxonomic classification.</title>
        <authorList>
            <person name="Goeker M."/>
        </authorList>
    </citation>
    <scope>NUCLEOTIDE SEQUENCE [LARGE SCALE GENOMIC DNA]</scope>
    <source>
        <strain evidence="7 8">DSM 21634</strain>
    </source>
</reference>
<feature type="transmembrane region" description="Helical" evidence="5">
    <location>
        <begin position="35"/>
        <end position="58"/>
    </location>
</feature>
<dbReference type="PANTHER" id="PTHR43759">
    <property type="entry name" value="TREHALOSE TRANSPORT SYSTEM PERMEASE PROTEIN SUGA"/>
    <property type="match status" value="1"/>
</dbReference>
<dbReference type="Proteomes" id="UP000252884">
    <property type="component" value="Unassembled WGS sequence"/>
</dbReference>